<keyword evidence="7" id="KW-1185">Reference proteome</keyword>
<sequence>MRGDETSSLLFIHPWPPSLEAHHRHTGSLLHSAFLARSPHLTSLTYIAGSIAPSPAANEMLRAAARALTVSSLNPKVLALADHHLGGLVARRAQVLALCNHPHLLDRSEASFMFSSDAITRAREIVGFIPGKTTGGYSHCQANSIVSEFRANADKYGNELSSNLTIFDRVLKGCVMQLLLE</sequence>
<comment type="cofactor">
    <cofactor evidence="1">
        <name>pyridoxal 5'-phosphate</name>
        <dbReference type="ChEBI" id="CHEBI:597326"/>
    </cofactor>
</comment>
<keyword evidence="4" id="KW-0808">Transferase</keyword>
<evidence type="ECO:0000256" key="2">
    <source>
        <dbReference type="ARBA" id="ARBA00011738"/>
    </source>
</evidence>
<dbReference type="InterPro" id="IPR045088">
    <property type="entry name" value="ALAT1/2-like"/>
</dbReference>
<evidence type="ECO:0000256" key="5">
    <source>
        <dbReference type="ARBA" id="ARBA00022898"/>
    </source>
</evidence>
<dbReference type="GO" id="GO:0004021">
    <property type="term" value="F:L-alanine:2-oxoglutarate aminotransferase activity"/>
    <property type="evidence" value="ECO:0007669"/>
    <property type="project" value="TreeGrafter"/>
</dbReference>
<evidence type="ECO:0000313" key="6">
    <source>
        <dbReference type="EMBL" id="EEC66879.1"/>
    </source>
</evidence>
<comment type="subunit">
    <text evidence="2">Homodimer.</text>
</comment>
<accession>B8BGM7</accession>
<organism evidence="6 7">
    <name type="scientific">Oryza sativa subsp. indica</name>
    <name type="common">Rice</name>
    <dbReference type="NCBI Taxonomy" id="39946"/>
    <lineage>
        <taxon>Eukaryota</taxon>
        <taxon>Viridiplantae</taxon>
        <taxon>Streptophyta</taxon>
        <taxon>Embryophyta</taxon>
        <taxon>Tracheophyta</taxon>
        <taxon>Spermatophyta</taxon>
        <taxon>Magnoliopsida</taxon>
        <taxon>Liliopsida</taxon>
        <taxon>Poales</taxon>
        <taxon>Poaceae</taxon>
        <taxon>BOP clade</taxon>
        <taxon>Oryzoideae</taxon>
        <taxon>Oryzeae</taxon>
        <taxon>Oryzinae</taxon>
        <taxon>Oryza</taxon>
        <taxon>Oryza sativa</taxon>
    </lineage>
</organism>
<protein>
    <submittedName>
        <fullName evidence="6">Uncharacterized protein</fullName>
    </submittedName>
</protein>
<evidence type="ECO:0000256" key="1">
    <source>
        <dbReference type="ARBA" id="ARBA00001933"/>
    </source>
</evidence>
<dbReference type="HOGENOM" id="CLU_1491383_0_0_1"/>
<dbReference type="PANTHER" id="PTHR11751">
    <property type="entry name" value="ALANINE AMINOTRANSFERASE"/>
    <property type="match status" value="1"/>
</dbReference>
<proteinExistence type="predicted"/>
<dbReference type="Proteomes" id="UP000007015">
    <property type="component" value="Chromosome 10"/>
</dbReference>
<dbReference type="PANTHER" id="PTHR11751:SF409">
    <property type="entry name" value="ALANINE TRANSAMINASE"/>
    <property type="match status" value="1"/>
</dbReference>
<evidence type="ECO:0000313" key="7">
    <source>
        <dbReference type="Proteomes" id="UP000007015"/>
    </source>
</evidence>
<dbReference type="AlphaFoldDB" id="B8BGM7"/>
<keyword evidence="3" id="KW-0032">Aminotransferase</keyword>
<reference evidence="6 7" key="1">
    <citation type="journal article" date="2005" name="PLoS Biol.">
        <title>The genomes of Oryza sativa: a history of duplications.</title>
        <authorList>
            <person name="Yu J."/>
            <person name="Wang J."/>
            <person name="Lin W."/>
            <person name="Li S."/>
            <person name="Li H."/>
            <person name="Zhou J."/>
            <person name="Ni P."/>
            <person name="Dong W."/>
            <person name="Hu S."/>
            <person name="Zeng C."/>
            <person name="Zhang J."/>
            <person name="Zhang Y."/>
            <person name="Li R."/>
            <person name="Xu Z."/>
            <person name="Li S."/>
            <person name="Li X."/>
            <person name="Zheng H."/>
            <person name="Cong L."/>
            <person name="Lin L."/>
            <person name="Yin J."/>
            <person name="Geng J."/>
            <person name="Li G."/>
            <person name="Shi J."/>
            <person name="Liu J."/>
            <person name="Lv H."/>
            <person name="Li J."/>
            <person name="Wang J."/>
            <person name="Deng Y."/>
            <person name="Ran L."/>
            <person name="Shi X."/>
            <person name="Wang X."/>
            <person name="Wu Q."/>
            <person name="Li C."/>
            <person name="Ren X."/>
            <person name="Wang J."/>
            <person name="Wang X."/>
            <person name="Li D."/>
            <person name="Liu D."/>
            <person name="Zhang X."/>
            <person name="Ji Z."/>
            <person name="Zhao W."/>
            <person name="Sun Y."/>
            <person name="Zhang Z."/>
            <person name="Bao J."/>
            <person name="Han Y."/>
            <person name="Dong L."/>
            <person name="Ji J."/>
            <person name="Chen P."/>
            <person name="Wu S."/>
            <person name="Liu J."/>
            <person name="Xiao Y."/>
            <person name="Bu D."/>
            <person name="Tan J."/>
            <person name="Yang L."/>
            <person name="Ye C."/>
            <person name="Zhang J."/>
            <person name="Xu J."/>
            <person name="Zhou Y."/>
            <person name="Yu Y."/>
            <person name="Zhang B."/>
            <person name="Zhuang S."/>
            <person name="Wei H."/>
            <person name="Liu B."/>
            <person name="Lei M."/>
            <person name="Yu H."/>
            <person name="Li Y."/>
            <person name="Xu H."/>
            <person name="Wei S."/>
            <person name="He X."/>
            <person name="Fang L."/>
            <person name="Zhang Z."/>
            <person name="Zhang Y."/>
            <person name="Huang X."/>
            <person name="Su Z."/>
            <person name="Tong W."/>
            <person name="Li J."/>
            <person name="Tong Z."/>
            <person name="Li S."/>
            <person name="Ye J."/>
            <person name="Wang L."/>
            <person name="Fang L."/>
            <person name="Lei T."/>
            <person name="Chen C."/>
            <person name="Chen H."/>
            <person name="Xu Z."/>
            <person name="Li H."/>
            <person name="Huang H."/>
            <person name="Zhang F."/>
            <person name="Xu H."/>
            <person name="Li N."/>
            <person name="Zhao C."/>
            <person name="Li S."/>
            <person name="Dong L."/>
            <person name="Huang Y."/>
            <person name="Li L."/>
            <person name="Xi Y."/>
            <person name="Qi Q."/>
            <person name="Li W."/>
            <person name="Zhang B."/>
            <person name="Hu W."/>
            <person name="Zhang Y."/>
            <person name="Tian X."/>
            <person name="Jiao Y."/>
            <person name="Liang X."/>
            <person name="Jin J."/>
            <person name="Gao L."/>
            <person name="Zheng W."/>
            <person name="Hao B."/>
            <person name="Liu S."/>
            <person name="Wang W."/>
            <person name="Yuan L."/>
            <person name="Cao M."/>
            <person name="McDermott J."/>
            <person name="Samudrala R."/>
            <person name="Wang J."/>
            <person name="Wong G.K."/>
            <person name="Yang H."/>
        </authorList>
    </citation>
    <scope>NUCLEOTIDE SEQUENCE [LARGE SCALE GENOMIC DNA]</scope>
    <source>
        <strain evidence="7">cv. 93-11</strain>
    </source>
</reference>
<gene>
    <name evidence="6" type="ORF">OsI_33420</name>
</gene>
<dbReference type="Gramene" id="BGIOSGA032848-TA">
    <property type="protein sequence ID" value="BGIOSGA032848-PA"/>
    <property type="gene ID" value="BGIOSGA032848"/>
</dbReference>
<dbReference type="STRING" id="39946.B8BGM7"/>
<name>B8BGM7_ORYSI</name>
<dbReference type="Gene3D" id="1.10.287.1970">
    <property type="match status" value="1"/>
</dbReference>
<evidence type="ECO:0000256" key="4">
    <source>
        <dbReference type="ARBA" id="ARBA00022679"/>
    </source>
</evidence>
<dbReference type="EMBL" id="CM000135">
    <property type="protein sequence ID" value="EEC66879.1"/>
    <property type="molecule type" value="Genomic_DNA"/>
</dbReference>
<keyword evidence="5" id="KW-0663">Pyridoxal phosphate</keyword>
<evidence type="ECO:0000256" key="3">
    <source>
        <dbReference type="ARBA" id="ARBA00022576"/>
    </source>
</evidence>